<dbReference type="HAMAP" id="MF_01925">
    <property type="entry name" value="P5C_reductase"/>
    <property type="match status" value="1"/>
</dbReference>
<dbReference type="Proteomes" id="UP000193834">
    <property type="component" value="Unassembled WGS sequence"/>
</dbReference>
<comment type="subcellular location">
    <subcellularLocation>
        <location evidence="1 9">Cytoplasm</location>
    </subcellularLocation>
</comment>
<comment type="pathway">
    <text evidence="9 12">Amino-acid biosynthesis; L-proline biosynthesis; L-proline from L-glutamate 5-semialdehyde: step 1/1.</text>
</comment>
<dbReference type="InterPro" id="IPR036291">
    <property type="entry name" value="NAD(P)-bd_dom_sf"/>
</dbReference>
<evidence type="ECO:0000256" key="7">
    <source>
        <dbReference type="ARBA" id="ARBA00023002"/>
    </source>
</evidence>
<dbReference type="GO" id="GO:0005737">
    <property type="term" value="C:cytoplasm"/>
    <property type="evidence" value="ECO:0007669"/>
    <property type="project" value="UniProtKB-SubCell"/>
</dbReference>
<dbReference type="Gene3D" id="3.40.50.720">
    <property type="entry name" value="NAD(P)-binding Rossmann-like Domain"/>
    <property type="match status" value="1"/>
</dbReference>
<sequence>MKVGFIGAGNMASAIIKGMIATAFVPAEQVLVTDHSPDKLQAFTEATGTVACSTSEELAAQADVVVIAVKPNQFETLLTPLRDTLQRHRPLIVSIAAGVTLAQLEAMIGAAPALPIVRVMPNVNAVIGASMSAVAGNQAAAKEEIQLVLDMFNAVGMAMELDEEKFSIFIGIAGSSPAYAYLFIDALARGALKAGMSKEQATRIAAQAVLGSAKMVLESDEAPWVLIDKVCSPGGTTIAGLCKLEDEGFSSTVVKGVEATIAKDQEMLRSAEAKR</sequence>
<evidence type="ECO:0000256" key="11">
    <source>
        <dbReference type="PIRSR" id="PIRSR000193-1"/>
    </source>
</evidence>
<feature type="domain" description="Pyrroline-5-carboxylate reductase dimerisation" evidence="14">
    <location>
        <begin position="163"/>
        <end position="267"/>
    </location>
</feature>
<dbReference type="AlphaFoldDB" id="A0A1X7LAU7"/>
<feature type="binding site" evidence="11">
    <location>
        <begin position="6"/>
        <end position="11"/>
    </location>
    <ligand>
        <name>NADP(+)</name>
        <dbReference type="ChEBI" id="CHEBI:58349"/>
    </ligand>
</feature>
<evidence type="ECO:0000259" key="14">
    <source>
        <dbReference type="Pfam" id="PF14748"/>
    </source>
</evidence>
<evidence type="ECO:0000259" key="13">
    <source>
        <dbReference type="Pfam" id="PF03807"/>
    </source>
</evidence>
<reference evidence="15 16" key="1">
    <citation type="submission" date="2017-04" db="EMBL/GenBank/DDBJ databases">
        <authorList>
            <person name="Afonso C.L."/>
            <person name="Miller P.J."/>
            <person name="Scott M.A."/>
            <person name="Spackman E."/>
            <person name="Goraichik I."/>
            <person name="Dimitrov K.M."/>
            <person name="Suarez D.L."/>
            <person name="Swayne D.E."/>
        </authorList>
    </citation>
    <scope>NUCLEOTIDE SEQUENCE [LARGE SCALE GENOMIC DNA]</scope>
    <source>
        <strain evidence="15 16">11</strain>
    </source>
</reference>
<evidence type="ECO:0000256" key="3">
    <source>
        <dbReference type="ARBA" id="ARBA00022490"/>
    </source>
</evidence>
<dbReference type="SUPFAM" id="SSF48179">
    <property type="entry name" value="6-phosphogluconate dehydrogenase C-terminal domain-like"/>
    <property type="match status" value="1"/>
</dbReference>
<dbReference type="InterPro" id="IPR008927">
    <property type="entry name" value="6-PGluconate_DH-like_C_sf"/>
</dbReference>
<keyword evidence="5 9" id="KW-0641">Proline biosynthesis</keyword>
<evidence type="ECO:0000256" key="10">
    <source>
        <dbReference type="NCBIfam" id="TIGR00112"/>
    </source>
</evidence>
<organism evidence="15 16">
    <name type="scientific">Paenibacillus aquistagni</name>
    <dbReference type="NCBI Taxonomy" id="1852522"/>
    <lineage>
        <taxon>Bacteria</taxon>
        <taxon>Bacillati</taxon>
        <taxon>Bacillota</taxon>
        <taxon>Bacilli</taxon>
        <taxon>Bacillales</taxon>
        <taxon>Paenibacillaceae</taxon>
        <taxon>Paenibacillus</taxon>
    </lineage>
</organism>
<dbReference type="InterPro" id="IPR028939">
    <property type="entry name" value="P5C_Rdtase_cat_N"/>
</dbReference>
<accession>A0A1X7LAU7</accession>
<evidence type="ECO:0000256" key="12">
    <source>
        <dbReference type="RuleBase" id="RU003903"/>
    </source>
</evidence>
<dbReference type="GO" id="GO:0055129">
    <property type="term" value="P:L-proline biosynthetic process"/>
    <property type="evidence" value="ECO:0007669"/>
    <property type="project" value="UniProtKB-UniRule"/>
</dbReference>
<evidence type="ECO:0000256" key="2">
    <source>
        <dbReference type="ARBA" id="ARBA00005525"/>
    </source>
</evidence>
<proteinExistence type="inferred from homology"/>
<keyword evidence="4 9" id="KW-0028">Amino-acid biosynthesis</keyword>
<gene>
    <name evidence="9" type="primary">proC</name>
    <name evidence="15" type="ORF">SAMN06295960_3207</name>
</gene>
<keyword evidence="6 9" id="KW-0521">NADP</keyword>
<dbReference type="Pfam" id="PF14748">
    <property type="entry name" value="P5CR_dimer"/>
    <property type="match status" value="1"/>
</dbReference>
<dbReference type="EC" id="1.5.1.2" evidence="9 10"/>
<dbReference type="InterPro" id="IPR000304">
    <property type="entry name" value="Pyrroline-COOH_reductase"/>
</dbReference>
<dbReference type="UniPathway" id="UPA00098">
    <property type="reaction ID" value="UER00361"/>
</dbReference>
<dbReference type="STRING" id="1852522.SAMN06295960_3207"/>
<evidence type="ECO:0000256" key="9">
    <source>
        <dbReference type="HAMAP-Rule" id="MF_01925"/>
    </source>
</evidence>
<dbReference type="InterPro" id="IPR053790">
    <property type="entry name" value="P5CR-like_CS"/>
</dbReference>
<keyword evidence="16" id="KW-1185">Reference proteome</keyword>
<dbReference type="PANTHER" id="PTHR11645:SF0">
    <property type="entry name" value="PYRROLINE-5-CARBOXYLATE REDUCTASE 3"/>
    <property type="match status" value="1"/>
</dbReference>
<dbReference type="Gene3D" id="1.10.3730.10">
    <property type="entry name" value="ProC C-terminal domain-like"/>
    <property type="match status" value="1"/>
</dbReference>
<name>A0A1X7LAU7_9BACL</name>
<comment type="similarity">
    <text evidence="2 9 12">Belongs to the pyrroline-5-carboxylate reductase family.</text>
</comment>
<dbReference type="PANTHER" id="PTHR11645">
    <property type="entry name" value="PYRROLINE-5-CARBOXYLATE REDUCTASE"/>
    <property type="match status" value="1"/>
</dbReference>
<dbReference type="Pfam" id="PF03807">
    <property type="entry name" value="F420_oxidored"/>
    <property type="match status" value="1"/>
</dbReference>
<evidence type="ECO:0000256" key="5">
    <source>
        <dbReference type="ARBA" id="ARBA00022650"/>
    </source>
</evidence>
<dbReference type="PROSITE" id="PS00521">
    <property type="entry name" value="P5CR"/>
    <property type="match status" value="1"/>
</dbReference>
<evidence type="ECO:0000256" key="8">
    <source>
        <dbReference type="ARBA" id="ARBA00058118"/>
    </source>
</evidence>
<feature type="binding site" evidence="11">
    <location>
        <begin position="68"/>
        <end position="71"/>
    </location>
    <ligand>
        <name>NADP(+)</name>
        <dbReference type="ChEBI" id="CHEBI:58349"/>
    </ligand>
</feature>
<dbReference type="SUPFAM" id="SSF51735">
    <property type="entry name" value="NAD(P)-binding Rossmann-fold domains"/>
    <property type="match status" value="1"/>
</dbReference>
<evidence type="ECO:0000313" key="15">
    <source>
        <dbReference type="EMBL" id="SMG50966.1"/>
    </source>
</evidence>
<dbReference type="GO" id="GO:0004735">
    <property type="term" value="F:pyrroline-5-carboxylate reductase activity"/>
    <property type="evidence" value="ECO:0007669"/>
    <property type="project" value="UniProtKB-UniRule"/>
</dbReference>
<evidence type="ECO:0000256" key="4">
    <source>
        <dbReference type="ARBA" id="ARBA00022605"/>
    </source>
</evidence>
<comment type="catalytic activity">
    <reaction evidence="9">
        <text>L-proline + NAD(+) = (S)-1-pyrroline-5-carboxylate + NADH + 2 H(+)</text>
        <dbReference type="Rhea" id="RHEA:14105"/>
        <dbReference type="ChEBI" id="CHEBI:15378"/>
        <dbReference type="ChEBI" id="CHEBI:17388"/>
        <dbReference type="ChEBI" id="CHEBI:57540"/>
        <dbReference type="ChEBI" id="CHEBI:57945"/>
        <dbReference type="ChEBI" id="CHEBI:60039"/>
        <dbReference type="EC" id="1.5.1.2"/>
    </reaction>
</comment>
<comment type="catalytic activity">
    <reaction evidence="9 12">
        <text>L-proline + NADP(+) = (S)-1-pyrroline-5-carboxylate + NADPH + 2 H(+)</text>
        <dbReference type="Rhea" id="RHEA:14109"/>
        <dbReference type="ChEBI" id="CHEBI:15378"/>
        <dbReference type="ChEBI" id="CHEBI:17388"/>
        <dbReference type="ChEBI" id="CHEBI:57783"/>
        <dbReference type="ChEBI" id="CHEBI:58349"/>
        <dbReference type="ChEBI" id="CHEBI:60039"/>
        <dbReference type="EC" id="1.5.1.2"/>
    </reaction>
</comment>
<evidence type="ECO:0000313" key="16">
    <source>
        <dbReference type="Proteomes" id="UP000193834"/>
    </source>
</evidence>
<dbReference type="FunFam" id="1.10.3730.10:FF:000001">
    <property type="entry name" value="Pyrroline-5-carboxylate reductase"/>
    <property type="match status" value="1"/>
</dbReference>
<protein>
    <recommendedName>
        <fullName evidence="9 10">Pyrroline-5-carboxylate reductase</fullName>
        <shortName evidence="9">P5C reductase</shortName>
        <shortName evidence="9">P5CR</shortName>
        <ecNumber evidence="9 10">1.5.1.2</ecNumber>
    </recommendedName>
    <alternativeName>
        <fullName evidence="9">PCA reductase</fullName>
    </alternativeName>
</protein>
<comment type="function">
    <text evidence="8 9">Catalyzes the reduction of 1-pyrroline-5-carboxylate (PCA) to L-proline.</text>
</comment>
<dbReference type="FunFam" id="3.40.50.720:FF:000190">
    <property type="entry name" value="Pyrroline-5-carboxylate reductase"/>
    <property type="match status" value="1"/>
</dbReference>
<evidence type="ECO:0000256" key="1">
    <source>
        <dbReference type="ARBA" id="ARBA00004496"/>
    </source>
</evidence>
<evidence type="ECO:0000256" key="6">
    <source>
        <dbReference type="ARBA" id="ARBA00022857"/>
    </source>
</evidence>
<dbReference type="NCBIfam" id="TIGR00112">
    <property type="entry name" value="proC"/>
    <property type="match status" value="1"/>
</dbReference>
<dbReference type="EMBL" id="FXAZ01000004">
    <property type="protein sequence ID" value="SMG50966.1"/>
    <property type="molecule type" value="Genomic_DNA"/>
</dbReference>
<dbReference type="InterPro" id="IPR029036">
    <property type="entry name" value="P5CR_dimer"/>
</dbReference>
<keyword evidence="3 9" id="KW-0963">Cytoplasm</keyword>
<dbReference type="PIRSF" id="PIRSF000193">
    <property type="entry name" value="Pyrrol-5-carb_rd"/>
    <property type="match status" value="1"/>
</dbReference>
<feature type="domain" description="Pyrroline-5-carboxylate reductase catalytic N-terminal" evidence="13">
    <location>
        <begin position="2"/>
        <end position="98"/>
    </location>
</feature>
<keyword evidence="7 9" id="KW-0560">Oxidoreductase</keyword>